<feature type="domain" description="Polymerase/histidinol phosphatase N-terminal" evidence="1">
    <location>
        <begin position="39"/>
        <end position="104"/>
    </location>
</feature>
<dbReference type="CDD" id="cd07438">
    <property type="entry name" value="PHP_HisPPase_AMP"/>
    <property type="match status" value="1"/>
</dbReference>
<dbReference type="Proteomes" id="UP001569414">
    <property type="component" value="Unassembled WGS sequence"/>
</dbReference>
<reference evidence="2 3" key="1">
    <citation type="submission" date="2024-08" db="EMBL/GenBank/DDBJ databases">
        <authorList>
            <person name="Ishaq N."/>
        </authorList>
    </citation>
    <scope>NUCLEOTIDE SEQUENCE [LARGE SCALE GENOMIC DNA]</scope>
    <source>
        <strain evidence="2 3">JCM 30400</strain>
    </source>
</reference>
<dbReference type="Gene3D" id="3.20.20.140">
    <property type="entry name" value="Metal-dependent hydrolases"/>
    <property type="match status" value="1"/>
</dbReference>
<accession>A0ABV4NPG7</accession>
<organism evidence="2 3">
    <name type="scientific">Microbulbifer echini</name>
    <dbReference type="NCBI Taxonomy" id="1529067"/>
    <lineage>
        <taxon>Bacteria</taxon>
        <taxon>Pseudomonadati</taxon>
        <taxon>Pseudomonadota</taxon>
        <taxon>Gammaproteobacteria</taxon>
        <taxon>Cellvibrionales</taxon>
        <taxon>Microbulbiferaceae</taxon>
        <taxon>Microbulbifer</taxon>
    </lineage>
</organism>
<evidence type="ECO:0000259" key="1">
    <source>
        <dbReference type="SMART" id="SM00481"/>
    </source>
</evidence>
<protein>
    <submittedName>
        <fullName evidence="2">PHP domain-containing protein</fullName>
    </submittedName>
</protein>
<sequence length="330" mass="36449">MFQIIDTATFSPPHFSTIIKESESLLLKALPEDLNTDLVDLHCHSTASDGILSPTQLVSRAKSQGVTLMALTDHDTLAGVVEAQKEGDRLGVTVLAGIELSSLWGRRPVHIVGLNVDPASDRLREAIILREQLRRERAERIAERLHKRGFPGALQGGRTLAGDAVLGRPHFARWLVEAGYVEDTARAFKRYLGAGKIGDVAVAWPQLEETVEIIHAAGGSAVLAHPLKYGLTRTQLLRLLQAFHQCGGDAIELLCGRQNPTQTKELRTLMQSVVVESDKAPLYCSLGSDFHQMEQPWRELGCVHLPEDVEPVWNLWHTLHRDRRGEAVSA</sequence>
<keyword evidence="3" id="KW-1185">Reference proteome</keyword>
<dbReference type="EMBL" id="JBGMEL010000010">
    <property type="protein sequence ID" value="MFA0791210.1"/>
    <property type="molecule type" value="Genomic_DNA"/>
</dbReference>
<dbReference type="Pfam" id="PF02811">
    <property type="entry name" value="PHP"/>
    <property type="match status" value="1"/>
</dbReference>
<comment type="caution">
    <text evidence="2">The sequence shown here is derived from an EMBL/GenBank/DDBJ whole genome shotgun (WGS) entry which is preliminary data.</text>
</comment>
<dbReference type="PANTHER" id="PTHR42924">
    <property type="entry name" value="EXONUCLEASE"/>
    <property type="match status" value="1"/>
</dbReference>
<evidence type="ECO:0000313" key="3">
    <source>
        <dbReference type="Proteomes" id="UP001569414"/>
    </source>
</evidence>
<dbReference type="InterPro" id="IPR003141">
    <property type="entry name" value="Pol/His_phosphatase_N"/>
</dbReference>
<dbReference type="InterPro" id="IPR016195">
    <property type="entry name" value="Pol/histidinol_Pase-like"/>
</dbReference>
<dbReference type="RefSeq" id="WP_371843695.1">
    <property type="nucleotide sequence ID" value="NZ_JBGMEL010000010.1"/>
</dbReference>
<dbReference type="PANTHER" id="PTHR42924:SF3">
    <property type="entry name" value="POLYMERASE_HISTIDINOL PHOSPHATASE N-TERMINAL DOMAIN-CONTAINING PROTEIN"/>
    <property type="match status" value="1"/>
</dbReference>
<name>A0ABV4NPG7_9GAMM</name>
<dbReference type="SUPFAM" id="SSF89550">
    <property type="entry name" value="PHP domain-like"/>
    <property type="match status" value="1"/>
</dbReference>
<dbReference type="InterPro" id="IPR052018">
    <property type="entry name" value="PHP_domain"/>
</dbReference>
<proteinExistence type="predicted"/>
<dbReference type="SMART" id="SM00481">
    <property type="entry name" value="POLIIIAc"/>
    <property type="match status" value="1"/>
</dbReference>
<dbReference type="InterPro" id="IPR004013">
    <property type="entry name" value="PHP_dom"/>
</dbReference>
<evidence type="ECO:0000313" key="2">
    <source>
        <dbReference type="EMBL" id="MFA0791210.1"/>
    </source>
</evidence>
<dbReference type="Gene3D" id="1.10.150.650">
    <property type="match status" value="1"/>
</dbReference>
<gene>
    <name evidence="2" type="ORF">ACCI51_11695</name>
</gene>